<evidence type="ECO:0000313" key="1">
    <source>
        <dbReference type="EMBL" id="CAB1432280.1"/>
    </source>
</evidence>
<reference evidence="1" key="1">
    <citation type="submission" date="2020-03" db="EMBL/GenBank/DDBJ databases">
        <authorList>
            <person name="Weist P."/>
        </authorList>
    </citation>
    <scope>NUCLEOTIDE SEQUENCE</scope>
</reference>
<keyword evidence="2" id="KW-1185">Reference proteome</keyword>
<comment type="caution">
    <text evidence="1">The sequence shown here is derived from an EMBL/GenBank/DDBJ whole genome shotgun (WGS) entry which is preliminary data.</text>
</comment>
<dbReference type="Proteomes" id="UP001153269">
    <property type="component" value="Unassembled WGS sequence"/>
</dbReference>
<accession>A0A9N7UKA1</accession>
<protein>
    <submittedName>
        <fullName evidence="1">Uncharacterized protein</fullName>
    </submittedName>
</protein>
<evidence type="ECO:0000313" key="2">
    <source>
        <dbReference type="Proteomes" id="UP001153269"/>
    </source>
</evidence>
<sequence>MAPRRSRLGTTTLGRRFVPVLFPFLPRASAADGPSPSVRPRISDVLRLERSNSAPSVASSALPLCCSPRSPCVENCALAEVSRTEMQADGGPGRRKPAGF</sequence>
<dbReference type="AlphaFoldDB" id="A0A9N7UKA1"/>
<dbReference type="EMBL" id="CADEAL010001424">
    <property type="protein sequence ID" value="CAB1432280.1"/>
    <property type="molecule type" value="Genomic_DNA"/>
</dbReference>
<organism evidence="1 2">
    <name type="scientific">Pleuronectes platessa</name>
    <name type="common">European plaice</name>
    <dbReference type="NCBI Taxonomy" id="8262"/>
    <lineage>
        <taxon>Eukaryota</taxon>
        <taxon>Metazoa</taxon>
        <taxon>Chordata</taxon>
        <taxon>Craniata</taxon>
        <taxon>Vertebrata</taxon>
        <taxon>Euteleostomi</taxon>
        <taxon>Actinopterygii</taxon>
        <taxon>Neopterygii</taxon>
        <taxon>Teleostei</taxon>
        <taxon>Neoteleostei</taxon>
        <taxon>Acanthomorphata</taxon>
        <taxon>Carangaria</taxon>
        <taxon>Pleuronectiformes</taxon>
        <taxon>Pleuronectoidei</taxon>
        <taxon>Pleuronectidae</taxon>
        <taxon>Pleuronectes</taxon>
    </lineage>
</organism>
<name>A0A9N7UKA1_PLEPL</name>
<gene>
    <name evidence="1" type="ORF">PLEPLA_LOCUS20337</name>
</gene>
<proteinExistence type="predicted"/>